<comment type="caution">
    <text evidence="1">The sequence shown here is derived from an EMBL/GenBank/DDBJ whole genome shotgun (WGS) entry which is preliminary data.</text>
</comment>
<gene>
    <name evidence="1" type="ORF">SDC9_31606</name>
</gene>
<protein>
    <submittedName>
        <fullName evidence="1">Uncharacterized protein</fullName>
    </submittedName>
</protein>
<accession>A0A644V3L9</accession>
<sequence>MKSKITLFLSLSTLILFFANYSALGQEPQKTPQEMASEQADRLQRDLKLADHQLFYIDSILQYNFQALTNEIEEMKKAGLQSRDTYFNAQKKWGQKTEEAFEKILDKEQFIRYLKISGRWKDYKKRNGIK</sequence>
<organism evidence="1">
    <name type="scientific">bioreactor metagenome</name>
    <dbReference type="NCBI Taxonomy" id="1076179"/>
    <lineage>
        <taxon>unclassified sequences</taxon>
        <taxon>metagenomes</taxon>
        <taxon>ecological metagenomes</taxon>
    </lineage>
</organism>
<name>A0A644V3L9_9ZZZZ</name>
<dbReference type="AlphaFoldDB" id="A0A644V3L9"/>
<reference evidence="1" key="1">
    <citation type="submission" date="2019-08" db="EMBL/GenBank/DDBJ databases">
        <authorList>
            <person name="Kucharzyk K."/>
            <person name="Murdoch R.W."/>
            <person name="Higgins S."/>
            <person name="Loffler F."/>
        </authorList>
    </citation>
    <scope>NUCLEOTIDE SEQUENCE</scope>
</reference>
<evidence type="ECO:0000313" key="1">
    <source>
        <dbReference type="EMBL" id="MPL85635.1"/>
    </source>
</evidence>
<dbReference type="EMBL" id="VSSQ01000208">
    <property type="protein sequence ID" value="MPL85635.1"/>
    <property type="molecule type" value="Genomic_DNA"/>
</dbReference>
<proteinExistence type="predicted"/>